<reference evidence="2" key="1">
    <citation type="submission" date="2020-08" db="EMBL/GenBank/DDBJ databases">
        <title>Multicomponent nature underlies the extraordinary mechanical properties of spider dragline silk.</title>
        <authorList>
            <person name="Kono N."/>
            <person name="Nakamura H."/>
            <person name="Mori M."/>
            <person name="Yoshida Y."/>
            <person name="Ohtoshi R."/>
            <person name="Malay A.D."/>
            <person name="Moran D.A.P."/>
            <person name="Tomita M."/>
            <person name="Numata K."/>
            <person name="Arakawa K."/>
        </authorList>
    </citation>
    <scope>NUCLEOTIDE SEQUENCE</scope>
</reference>
<keyword evidence="3" id="KW-1185">Reference proteome</keyword>
<accession>A0A8X6RXG8</accession>
<organism evidence="2 3">
    <name type="scientific">Trichonephila clavipes</name>
    <name type="common">Golden silk orbweaver</name>
    <name type="synonym">Nephila clavipes</name>
    <dbReference type="NCBI Taxonomy" id="2585209"/>
    <lineage>
        <taxon>Eukaryota</taxon>
        <taxon>Metazoa</taxon>
        <taxon>Ecdysozoa</taxon>
        <taxon>Arthropoda</taxon>
        <taxon>Chelicerata</taxon>
        <taxon>Arachnida</taxon>
        <taxon>Araneae</taxon>
        <taxon>Araneomorphae</taxon>
        <taxon>Entelegynae</taxon>
        <taxon>Araneoidea</taxon>
        <taxon>Nephilidae</taxon>
        <taxon>Trichonephila</taxon>
    </lineage>
</organism>
<feature type="compositionally biased region" description="Basic and acidic residues" evidence="1">
    <location>
        <begin position="51"/>
        <end position="76"/>
    </location>
</feature>
<name>A0A8X6RXG8_TRICX</name>
<protein>
    <submittedName>
        <fullName evidence="2">Uncharacterized protein</fullName>
    </submittedName>
</protein>
<feature type="region of interest" description="Disordered" evidence="1">
    <location>
        <begin position="1"/>
        <end position="85"/>
    </location>
</feature>
<proteinExistence type="predicted"/>
<gene>
    <name evidence="2" type="ORF">TNCV_1647971</name>
</gene>
<evidence type="ECO:0000313" key="3">
    <source>
        <dbReference type="Proteomes" id="UP000887159"/>
    </source>
</evidence>
<evidence type="ECO:0000313" key="2">
    <source>
        <dbReference type="EMBL" id="GFX96762.1"/>
    </source>
</evidence>
<evidence type="ECO:0000256" key="1">
    <source>
        <dbReference type="SAM" id="MobiDB-lite"/>
    </source>
</evidence>
<comment type="caution">
    <text evidence="2">The sequence shown here is derived from an EMBL/GenBank/DDBJ whole genome shotgun (WGS) entry which is preliminary data.</text>
</comment>
<dbReference type="EMBL" id="BMAU01021194">
    <property type="protein sequence ID" value="GFX96762.1"/>
    <property type="molecule type" value="Genomic_DNA"/>
</dbReference>
<sequence length="85" mass="9693">MRKFSVNSNDLSYFRKRGRRDETVMPNTGGYNLKPRRGAKVESRPSSAKGHNKEGKFDPEEAWRNNRTDPTPRSKEGQAAGIQQN</sequence>
<dbReference type="AlphaFoldDB" id="A0A8X6RXG8"/>
<dbReference type="Proteomes" id="UP000887159">
    <property type="component" value="Unassembled WGS sequence"/>
</dbReference>
<feature type="compositionally biased region" description="Polar residues" evidence="1">
    <location>
        <begin position="1"/>
        <end position="11"/>
    </location>
</feature>